<feature type="compositionally biased region" description="Basic and acidic residues" evidence="2">
    <location>
        <begin position="327"/>
        <end position="343"/>
    </location>
</feature>
<gene>
    <name evidence="3" type="ORF">R1sor_014166</name>
</gene>
<keyword evidence="1" id="KW-0175">Coiled coil</keyword>
<feature type="coiled-coil region" evidence="1">
    <location>
        <begin position="172"/>
        <end position="199"/>
    </location>
</feature>
<dbReference type="EMBL" id="JBJQOH010000004">
    <property type="protein sequence ID" value="KAL3687857.1"/>
    <property type="molecule type" value="Genomic_DNA"/>
</dbReference>
<organism evidence="3 4">
    <name type="scientific">Riccia sorocarpa</name>
    <dbReference type="NCBI Taxonomy" id="122646"/>
    <lineage>
        <taxon>Eukaryota</taxon>
        <taxon>Viridiplantae</taxon>
        <taxon>Streptophyta</taxon>
        <taxon>Embryophyta</taxon>
        <taxon>Marchantiophyta</taxon>
        <taxon>Marchantiopsida</taxon>
        <taxon>Marchantiidae</taxon>
        <taxon>Marchantiales</taxon>
        <taxon>Ricciaceae</taxon>
        <taxon>Riccia</taxon>
    </lineage>
</organism>
<evidence type="ECO:0008006" key="5">
    <source>
        <dbReference type="Google" id="ProtNLM"/>
    </source>
</evidence>
<keyword evidence="4" id="KW-1185">Reference proteome</keyword>
<proteinExistence type="predicted"/>
<evidence type="ECO:0000256" key="1">
    <source>
        <dbReference type="SAM" id="Coils"/>
    </source>
</evidence>
<dbReference type="Proteomes" id="UP001633002">
    <property type="component" value="Unassembled WGS sequence"/>
</dbReference>
<feature type="compositionally biased region" description="Polar residues" evidence="2">
    <location>
        <begin position="81"/>
        <end position="93"/>
    </location>
</feature>
<evidence type="ECO:0000256" key="2">
    <source>
        <dbReference type="SAM" id="MobiDB-lite"/>
    </source>
</evidence>
<feature type="compositionally biased region" description="Basic and acidic residues" evidence="2">
    <location>
        <begin position="30"/>
        <end position="48"/>
    </location>
</feature>
<feature type="region of interest" description="Disordered" evidence="2">
    <location>
        <begin position="327"/>
        <end position="405"/>
    </location>
</feature>
<feature type="region of interest" description="Disordered" evidence="2">
    <location>
        <begin position="74"/>
        <end position="96"/>
    </location>
</feature>
<protein>
    <recommendedName>
        <fullName evidence="5">RING-type domain-containing protein</fullName>
    </recommendedName>
</protein>
<dbReference type="AlphaFoldDB" id="A0ABD3H8L6"/>
<accession>A0ABD3H8L6</accession>
<reference evidence="3 4" key="1">
    <citation type="submission" date="2024-09" db="EMBL/GenBank/DDBJ databases">
        <title>Chromosome-scale assembly of Riccia sorocarpa.</title>
        <authorList>
            <person name="Paukszto L."/>
        </authorList>
    </citation>
    <scope>NUCLEOTIDE SEQUENCE [LARGE SCALE GENOMIC DNA]</scope>
    <source>
        <strain evidence="3">LP-2024</strain>
        <tissue evidence="3">Aerial parts of the thallus</tissue>
    </source>
</reference>
<sequence length="405" mass="45060">MVETDDAGHEEDEDVRHEEDEDLPHDEDDNARHEEDEDGPHGVDDVVPYDRIDTAIFGALSTRIEDRKCKFRAKEADEVGPSSQPPKQSSVETSGIKKSVDGARVLRQKYEEFSSQLSEKSGGVPDIFSDTENVNKFMFAAQLMWEVAGKHVVDTDFYNSQYSQQVDLASSSQSEREKLERLEERCTKAEATLETLRQDHTVLCAKKHIRAHPGNIDAYIANPDLVPELTVIKSSYETKSDGTWMETCPHCKDRIGFLPTIQPGSCSCRYHLHCFGSYISRNKRCHKCITPFLPVMYNFLSTPFNPQENEIPSEYTQGVAKGYEAKVEKATPDTSSVEEKNEESSTPVKATASGAKKALFGKTSGDDSSELGSHNGISPDSMVEKMTGLITPPLISPTIPPLQPH</sequence>
<evidence type="ECO:0000313" key="4">
    <source>
        <dbReference type="Proteomes" id="UP001633002"/>
    </source>
</evidence>
<evidence type="ECO:0000313" key="3">
    <source>
        <dbReference type="EMBL" id="KAL3687857.1"/>
    </source>
</evidence>
<feature type="compositionally biased region" description="Pro residues" evidence="2">
    <location>
        <begin position="394"/>
        <end position="405"/>
    </location>
</feature>
<comment type="caution">
    <text evidence="3">The sequence shown here is derived from an EMBL/GenBank/DDBJ whole genome shotgun (WGS) entry which is preliminary data.</text>
</comment>
<name>A0ABD3H8L6_9MARC</name>
<feature type="compositionally biased region" description="Acidic residues" evidence="2">
    <location>
        <begin position="1"/>
        <end position="29"/>
    </location>
</feature>
<feature type="region of interest" description="Disordered" evidence="2">
    <location>
        <begin position="1"/>
        <end position="48"/>
    </location>
</feature>